<dbReference type="EMBL" id="VSSQ01001915">
    <property type="protein sequence ID" value="MPM12054.1"/>
    <property type="molecule type" value="Genomic_DNA"/>
</dbReference>
<evidence type="ECO:0008006" key="2">
    <source>
        <dbReference type="Google" id="ProtNLM"/>
    </source>
</evidence>
<dbReference type="AlphaFoldDB" id="A0A644XCY5"/>
<name>A0A644XCY5_9ZZZZ</name>
<accession>A0A644XCY5</accession>
<dbReference type="InterPro" id="IPR038180">
    <property type="entry name" value="FlgT_N_sf"/>
</dbReference>
<dbReference type="Gene3D" id="3.30.1660.40">
    <property type="entry name" value="FlgT, N-terminal domain"/>
    <property type="match status" value="1"/>
</dbReference>
<comment type="caution">
    <text evidence="1">The sequence shown here is derived from an EMBL/GenBank/DDBJ whole genome shotgun (WGS) entry which is preliminary data.</text>
</comment>
<sequence>MRRSFAALCILLSVLILRCPAWSADPVAVRAEGMAAVIEGNTARAREEATRHLYRDAVEKALGAYVQGITEMKDFAVVRDRVFSQSQGIVTSTKNLAETLGQDGILRLTADCTVSTTVLDGVLGPAVIDMLGNPRVMVLVDEVVEGERQFLSTAEGEVLRVFQKAGYLIVDPAQAGVIREGELEAARLSGDPAKLREVAKSFRSDVLIHGKAQGNSFARQKIEGVTLFGVRSQLQLKAVITQNAVVLGTEIAEAKTKGTSPGDGAVKGFTTLAPRSAAELVHKVAYALVSGSSGGIPGRTYRVSVSGVSFSEARNLREGLAGKKGITGVYQRSFADRTLEMDVTAELTSEEVALALEALGVEVTGLTGGTVEGRKHP</sequence>
<protein>
    <recommendedName>
        <fullName evidence="2">Flagellar assembly protein T N-terminal domain-containing protein</fullName>
    </recommendedName>
</protein>
<organism evidence="1">
    <name type="scientific">bioreactor metagenome</name>
    <dbReference type="NCBI Taxonomy" id="1076179"/>
    <lineage>
        <taxon>unclassified sequences</taxon>
        <taxon>metagenomes</taxon>
        <taxon>ecological metagenomes</taxon>
    </lineage>
</organism>
<gene>
    <name evidence="1" type="ORF">SDC9_58405</name>
</gene>
<proteinExistence type="predicted"/>
<reference evidence="1" key="1">
    <citation type="submission" date="2019-08" db="EMBL/GenBank/DDBJ databases">
        <authorList>
            <person name="Kucharzyk K."/>
            <person name="Murdoch R.W."/>
            <person name="Higgins S."/>
            <person name="Loffler F."/>
        </authorList>
    </citation>
    <scope>NUCLEOTIDE SEQUENCE</scope>
</reference>
<evidence type="ECO:0000313" key="1">
    <source>
        <dbReference type="EMBL" id="MPM12054.1"/>
    </source>
</evidence>